<proteinExistence type="predicted"/>
<dbReference type="EMBL" id="CM047580">
    <property type="protein sequence ID" value="KAI9922496.1"/>
    <property type="molecule type" value="Genomic_DNA"/>
</dbReference>
<reference evidence="1 2" key="1">
    <citation type="journal article" date="2022" name="bioRxiv">
        <title>The genome of the oomycete Peronosclerospora sorghi, a cosmopolitan pathogen of maize and sorghum, is inflated with dispersed pseudogenes.</title>
        <authorList>
            <person name="Fletcher K."/>
            <person name="Martin F."/>
            <person name="Isakeit T."/>
            <person name="Cavanaugh K."/>
            <person name="Magill C."/>
            <person name="Michelmore R."/>
        </authorList>
    </citation>
    <scope>NUCLEOTIDE SEQUENCE [LARGE SCALE GENOMIC DNA]</scope>
    <source>
        <strain evidence="1">P6</strain>
    </source>
</reference>
<evidence type="ECO:0000313" key="2">
    <source>
        <dbReference type="Proteomes" id="UP001163321"/>
    </source>
</evidence>
<evidence type="ECO:0000313" key="1">
    <source>
        <dbReference type="EMBL" id="KAI9922496.1"/>
    </source>
</evidence>
<sequence length="566" mass="62569">MSLAPDHRAMDVRVRLVFADDVGRHLQRRRGFASCWYLLPKDAKLVGDLAHALLQEFELRKVCPEGVELLVEELPVLATQSIRIVRDNDTISVQCPRVTERVGSECGTSDEDSGNGVESLKRKRTTTEKKRKKKVKTKDGKKIFNDEQQGIPKRRNVGGAKASTLLKSNTFTASSEENSSCSSSSCSSSTSGSSSSENEADGDVVAQRNHPRLVQKATKHRQERDKLKSVATTGNAVSNGVPNKMKITSKQSEKAPRRRRRRLRQRNGARQRNQTRDGHANSGLSPGNASHGRDVAATAPQQPRLTLSRENQHGGYVRGYPRAKKHVYFDPVTGDGVDVTHHELQNDARANGSMKHPQALNLSKYGPSRGHLSRVARSHENGVVSSTGELANGDEKACTSNESFEGKEKWKYEERWKRPYQIVATVLDNKSEKASNTTLETENEVVTKLLDSYPTAPIVMSQFVPRDIIAYKTLTLCLETWQPVLSEWQCGEVQSTHVSGDSIEVSVCMLEATGDSITFTQDSNAERQSIQVNDISECRFLAGPSWSSLQNSKRSASPATAVEAME</sequence>
<accession>A0ACC0WW77</accession>
<organism evidence="1 2">
    <name type="scientific">Peronosclerospora sorghi</name>
    <dbReference type="NCBI Taxonomy" id="230839"/>
    <lineage>
        <taxon>Eukaryota</taxon>
        <taxon>Sar</taxon>
        <taxon>Stramenopiles</taxon>
        <taxon>Oomycota</taxon>
        <taxon>Peronosporomycetes</taxon>
        <taxon>Peronosporales</taxon>
        <taxon>Peronosporaceae</taxon>
        <taxon>Peronosclerospora</taxon>
    </lineage>
</organism>
<protein>
    <submittedName>
        <fullName evidence="1">Uncharacterized protein</fullName>
    </submittedName>
</protein>
<gene>
    <name evidence="1" type="ORF">PsorP6_001953</name>
</gene>
<keyword evidence="2" id="KW-1185">Reference proteome</keyword>
<name>A0ACC0WW77_9STRA</name>
<dbReference type="Proteomes" id="UP001163321">
    <property type="component" value="Chromosome 1"/>
</dbReference>
<comment type="caution">
    <text evidence="1">The sequence shown here is derived from an EMBL/GenBank/DDBJ whole genome shotgun (WGS) entry which is preliminary data.</text>
</comment>